<evidence type="ECO:0000256" key="1">
    <source>
        <dbReference type="SAM" id="MobiDB-lite"/>
    </source>
</evidence>
<evidence type="ECO:0000313" key="2">
    <source>
        <dbReference type="EMBL" id="GAA5143798.1"/>
    </source>
</evidence>
<reference evidence="3" key="1">
    <citation type="journal article" date="2019" name="Int. J. Syst. Evol. Microbiol.">
        <title>The Global Catalogue of Microorganisms (GCM) 10K type strain sequencing project: providing services to taxonomists for standard genome sequencing and annotation.</title>
        <authorList>
            <consortium name="The Broad Institute Genomics Platform"/>
            <consortium name="The Broad Institute Genome Sequencing Center for Infectious Disease"/>
            <person name="Wu L."/>
            <person name="Ma J."/>
        </authorList>
    </citation>
    <scope>NUCLEOTIDE SEQUENCE [LARGE SCALE GENOMIC DNA]</scope>
    <source>
        <strain evidence="3">JCM 18459</strain>
    </source>
</reference>
<accession>A0ABP9PBP0</accession>
<dbReference type="Proteomes" id="UP001500221">
    <property type="component" value="Unassembled WGS sequence"/>
</dbReference>
<evidence type="ECO:0008006" key="4">
    <source>
        <dbReference type="Google" id="ProtNLM"/>
    </source>
</evidence>
<dbReference type="EMBL" id="BAABKG010000001">
    <property type="protein sequence ID" value="GAA5143798.1"/>
    <property type="molecule type" value="Genomic_DNA"/>
</dbReference>
<comment type="caution">
    <text evidence="2">The sequence shown here is derived from an EMBL/GenBank/DDBJ whole genome shotgun (WGS) entry which is preliminary data.</text>
</comment>
<name>A0ABP9PBP0_9ACTN</name>
<protein>
    <recommendedName>
        <fullName evidence="4">BatC protein</fullName>
    </recommendedName>
</protein>
<evidence type="ECO:0000313" key="3">
    <source>
        <dbReference type="Proteomes" id="UP001500221"/>
    </source>
</evidence>
<proteinExistence type="predicted"/>
<feature type="region of interest" description="Disordered" evidence="1">
    <location>
        <begin position="1"/>
        <end position="58"/>
    </location>
</feature>
<sequence>MSENTDEGQVSEAGSSGMGGAPEEISDSQGVAGNPDAPDADDVEAGPNANPHAGEDTH</sequence>
<gene>
    <name evidence="2" type="ORF">GCM10023340_10070</name>
</gene>
<dbReference type="RefSeq" id="WP_345455156.1">
    <property type="nucleotide sequence ID" value="NZ_BAABKG010000001.1"/>
</dbReference>
<keyword evidence="3" id="KW-1185">Reference proteome</keyword>
<organism evidence="2 3">
    <name type="scientific">Nocardioides marinquilinus</name>
    <dbReference type="NCBI Taxonomy" id="1210400"/>
    <lineage>
        <taxon>Bacteria</taxon>
        <taxon>Bacillati</taxon>
        <taxon>Actinomycetota</taxon>
        <taxon>Actinomycetes</taxon>
        <taxon>Propionibacteriales</taxon>
        <taxon>Nocardioidaceae</taxon>
        <taxon>Nocardioides</taxon>
    </lineage>
</organism>